<dbReference type="GO" id="GO:0016301">
    <property type="term" value="F:kinase activity"/>
    <property type="evidence" value="ECO:0007669"/>
    <property type="project" value="UniProtKB-KW"/>
</dbReference>
<name>A0A5B6UTJ4_9ROSI</name>
<dbReference type="OrthoDB" id="1386588at2759"/>
<gene>
    <name evidence="1" type="ORF">EPI10_027682</name>
</gene>
<evidence type="ECO:0000313" key="2">
    <source>
        <dbReference type="Proteomes" id="UP000325315"/>
    </source>
</evidence>
<dbReference type="EMBL" id="SMMG02000009">
    <property type="protein sequence ID" value="KAA3461079.1"/>
    <property type="molecule type" value="Genomic_DNA"/>
</dbReference>
<dbReference type="AlphaFoldDB" id="A0A5B6UTJ4"/>
<protein>
    <submittedName>
        <fullName evidence="1">Cysteine-rich receptor-like protein kinase</fullName>
    </submittedName>
</protein>
<keyword evidence="1" id="KW-0418">Kinase</keyword>
<accession>A0A5B6UTJ4</accession>
<proteinExistence type="predicted"/>
<organism evidence="1 2">
    <name type="scientific">Gossypium australe</name>
    <dbReference type="NCBI Taxonomy" id="47621"/>
    <lineage>
        <taxon>Eukaryota</taxon>
        <taxon>Viridiplantae</taxon>
        <taxon>Streptophyta</taxon>
        <taxon>Embryophyta</taxon>
        <taxon>Tracheophyta</taxon>
        <taxon>Spermatophyta</taxon>
        <taxon>Magnoliopsida</taxon>
        <taxon>eudicotyledons</taxon>
        <taxon>Gunneridae</taxon>
        <taxon>Pentapetalae</taxon>
        <taxon>rosids</taxon>
        <taxon>malvids</taxon>
        <taxon>Malvales</taxon>
        <taxon>Malvaceae</taxon>
        <taxon>Malvoideae</taxon>
        <taxon>Gossypium</taxon>
    </lineage>
</organism>
<sequence length="98" mass="10991">MMVFVIVANLNSWAFCVDKWRKDANKNGSSDILQSAIIDKENKSSTLWFNSVIVDKATKLTLIDESIVGEDDNTFFYDSVALRDPVHVVTKGRPPSLI</sequence>
<evidence type="ECO:0000313" key="1">
    <source>
        <dbReference type="EMBL" id="KAA3461079.1"/>
    </source>
</evidence>
<keyword evidence="1" id="KW-0808">Transferase</keyword>
<reference evidence="2" key="1">
    <citation type="journal article" date="2019" name="Plant Biotechnol. J.">
        <title>Genome sequencing of the Australian wild diploid species Gossypium australe highlights disease resistance and delayed gland morphogenesis.</title>
        <authorList>
            <person name="Cai Y."/>
            <person name="Cai X."/>
            <person name="Wang Q."/>
            <person name="Wang P."/>
            <person name="Zhang Y."/>
            <person name="Cai C."/>
            <person name="Xu Y."/>
            <person name="Wang K."/>
            <person name="Zhou Z."/>
            <person name="Wang C."/>
            <person name="Geng S."/>
            <person name="Li B."/>
            <person name="Dong Q."/>
            <person name="Hou Y."/>
            <person name="Wang H."/>
            <person name="Ai P."/>
            <person name="Liu Z."/>
            <person name="Yi F."/>
            <person name="Sun M."/>
            <person name="An G."/>
            <person name="Cheng J."/>
            <person name="Zhang Y."/>
            <person name="Shi Q."/>
            <person name="Xie Y."/>
            <person name="Shi X."/>
            <person name="Chang Y."/>
            <person name="Huang F."/>
            <person name="Chen Y."/>
            <person name="Hong S."/>
            <person name="Mi L."/>
            <person name="Sun Q."/>
            <person name="Zhang L."/>
            <person name="Zhou B."/>
            <person name="Peng R."/>
            <person name="Zhang X."/>
            <person name="Liu F."/>
        </authorList>
    </citation>
    <scope>NUCLEOTIDE SEQUENCE [LARGE SCALE GENOMIC DNA]</scope>
    <source>
        <strain evidence="2">cv. PA1801</strain>
    </source>
</reference>
<keyword evidence="1" id="KW-0675">Receptor</keyword>
<keyword evidence="2" id="KW-1185">Reference proteome</keyword>
<dbReference type="Proteomes" id="UP000325315">
    <property type="component" value="Unassembled WGS sequence"/>
</dbReference>
<comment type="caution">
    <text evidence="1">The sequence shown here is derived from an EMBL/GenBank/DDBJ whole genome shotgun (WGS) entry which is preliminary data.</text>
</comment>